<sequence length="190" mass="21357">MQFNNLFSSSFIKTKLVLIFASILLSVGCSGFITYQALDLINTKQDIENFKEEIARIVKVQDIEAGLDEDLQEITNGSNQSNVLFSYNNQSNTNPFRSLLTKKVVDKSVASKQDSSTVDKPEIIKPDITVLGILGNQKVKRAIIRLGSSETEVYIVRVKEEIQELKIKSITDNKVIITKQNRDFSYEFGG</sequence>
<protein>
    <recommendedName>
        <fullName evidence="3">Tfp pilus assembly protein PilP</fullName>
    </recommendedName>
</protein>
<reference evidence="1 2" key="1">
    <citation type="journal article" date="2010" name="Stand. Genomic Sci.">
        <title>Complete genome sequence of Acetohalobium arabaticum type strain (Z-7288).</title>
        <authorList>
            <person name="Sikorski J."/>
            <person name="Lapidus A."/>
            <person name="Chertkov O."/>
            <person name="Lucas S."/>
            <person name="Copeland A."/>
            <person name="Glavina Del Rio T."/>
            <person name="Nolan M."/>
            <person name="Tice H."/>
            <person name="Cheng J.F."/>
            <person name="Han C."/>
            <person name="Brambilla E."/>
            <person name="Pitluck S."/>
            <person name="Liolios K."/>
            <person name="Ivanova N."/>
            <person name="Mavromatis K."/>
            <person name="Mikhailova N."/>
            <person name="Pati A."/>
            <person name="Bruce D."/>
            <person name="Detter C."/>
            <person name="Tapia R."/>
            <person name="Goodwin L."/>
            <person name="Chen A."/>
            <person name="Palaniappan K."/>
            <person name="Land M."/>
            <person name="Hauser L."/>
            <person name="Chang Y.J."/>
            <person name="Jeffries C.D."/>
            <person name="Rohde M."/>
            <person name="Goker M."/>
            <person name="Spring S."/>
            <person name="Woyke T."/>
            <person name="Bristow J."/>
            <person name="Eisen J.A."/>
            <person name="Markowitz V."/>
            <person name="Hugenholtz P."/>
            <person name="Kyrpides N.C."/>
            <person name="Klenk H.P."/>
        </authorList>
    </citation>
    <scope>NUCLEOTIDE SEQUENCE [LARGE SCALE GENOMIC DNA]</scope>
    <source>
        <strain evidence="2">ATCC 49924 / DSM 5501 / Z-7288</strain>
    </source>
</reference>
<evidence type="ECO:0000313" key="2">
    <source>
        <dbReference type="Proteomes" id="UP000001661"/>
    </source>
</evidence>
<evidence type="ECO:0000313" key="1">
    <source>
        <dbReference type="EMBL" id="ADL13265.1"/>
    </source>
</evidence>
<keyword evidence="2" id="KW-1185">Reference proteome</keyword>
<dbReference type="AlphaFoldDB" id="D9QRX4"/>
<gene>
    <name evidence="1" type="ordered locus">Acear_1760</name>
</gene>
<accession>D9QRX4</accession>
<dbReference type="EMBL" id="CP002105">
    <property type="protein sequence ID" value="ADL13265.1"/>
    <property type="molecule type" value="Genomic_DNA"/>
</dbReference>
<evidence type="ECO:0008006" key="3">
    <source>
        <dbReference type="Google" id="ProtNLM"/>
    </source>
</evidence>
<proteinExistence type="predicted"/>
<dbReference type="Proteomes" id="UP000001661">
    <property type="component" value="Chromosome"/>
</dbReference>
<organism evidence="1 2">
    <name type="scientific">Acetohalobium arabaticum (strain ATCC 49924 / DSM 5501 / Z-7288)</name>
    <dbReference type="NCBI Taxonomy" id="574087"/>
    <lineage>
        <taxon>Bacteria</taxon>
        <taxon>Bacillati</taxon>
        <taxon>Bacillota</taxon>
        <taxon>Clostridia</taxon>
        <taxon>Halanaerobiales</taxon>
        <taxon>Halobacteroidaceae</taxon>
        <taxon>Acetohalobium</taxon>
    </lineage>
</organism>
<dbReference type="RefSeq" id="WP_013278710.1">
    <property type="nucleotide sequence ID" value="NC_014378.1"/>
</dbReference>
<name>D9QRX4_ACEAZ</name>
<dbReference type="HOGENOM" id="CLU_1425173_0_0_9"/>
<dbReference type="KEGG" id="aar:Acear_1760"/>
<dbReference type="STRING" id="574087.Acear_1760"/>